<keyword evidence="2" id="KW-0472">Membrane</keyword>
<name>Q9JYB8_NEIMB</name>
<evidence type="ECO:0000256" key="1">
    <source>
        <dbReference type="SAM" id="MobiDB-lite"/>
    </source>
</evidence>
<dbReference type="SUPFAM" id="SSF47781">
    <property type="entry name" value="RuvA domain 2-like"/>
    <property type="match status" value="1"/>
</dbReference>
<evidence type="ECO:0000259" key="3">
    <source>
        <dbReference type="SMART" id="SM00278"/>
    </source>
</evidence>
<dbReference type="InterPro" id="IPR010994">
    <property type="entry name" value="RuvA_2-like"/>
</dbReference>
<keyword evidence="5" id="KW-1185">Reference proteome</keyword>
<dbReference type="GO" id="GO:0015627">
    <property type="term" value="C:type II protein secretion system complex"/>
    <property type="evidence" value="ECO:0000318"/>
    <property type="project" value="GO_Central"/>
</dbReference>
<dbReference type="PANTHER" id="PTHR21180">
    <property type="entry name" value="ENDONUCLEASE/EXONUCLEASE/PHOSPHATASE FAMILY DOMAIN-CONTAINING PROTEIN 1"/>
    <property type="match status" value="1"/>
</dbReference>
<dbReference type="HOGENOM" id="CLU_115826_0_0_4"/>
<feature type="compositionally biased region" description="Low complexity" evidence="1">
    <location>
        <begin position="189"/>
        <end position="205"/>
    </location>
</feature>
<dbReference type="STRING" id="122586.NMB1657"/>
<feature type="domain" description="Helix-hairpin-helix DNA-binding motif class 1" evidence="3">
    <location>
        <begin position="135"/>
        <end position="154"/>
    </location>
</feature>
<dbReference type="PANTHER" id="PTHR21180:SF32">
    <property type="entry name" value="ENDONUCLEASE_EXONUCLEASE_PHOSPHATASE FAMILY DOMAIN-CONTAINING PROTEIN 1"/>
    <property type="match status" value="1"/>
</dbReference>
<dbReference type="InterPro" id="IPR051675">
    <property type="entry name" value="Endo/Exo/Phosphatase_dom_1"/>
</dbReference>
<dbReference type="KEGG" id="nme:NMB1657"/>
<dbReference type="PaxDb" id="122586-NMB1657"/>
<dbReference type="GO" id="GO:0006281">
    <property type="term" value="P:DNA repair"/>
    <property type="evidence" value="ECO:0007669"/>
    <property type="project" value="InterPro"/>
</dbReference>
<keyword evidence="2" id="KW-1133">Transmembrane helix</keyword>
<feature type="transmembrane region" description="Helical" evidence="2">
    <location>
        <begin position="111"/>
        <end position="131"/>
    </location>
</feature>
<dbReference type="GO" id="GO:0003677">
    <property type="term" value="F:DNA binding"/>
    <property type="evidence" value="ECO:0007669"/>
    <property type="project" value="InterPro"/>
</dbReference>
<sequence>MVPRLPIPNRTVKRLSADDSVVLPCESRSLPNTHSENPRLFGGFCFARKKCLLCPEKMSVMAGRHPYGVRSGLRRNGLKLWDIHFRMTRFIVARCGLLFATLKGKTMKKMFVLFCMLFSCAFSLAAVNINAASQQELEALPGIGPAKAKAIAEYRAQNGAFKSVDDLTKVKGIGPAVLAKLKDQASVGAPAPKAPAKPVLPADKK</sequence>
<organism evidence="4 5">
    <name type="scientific">Neisseria meningitidis serogroup B (strain ATCC BAA-335 / MC58)</name>
    <dbReference type="NCBI Taxonomy" id="122586"/>
    <lineage>
        <taxon>Bacteria</taxon>
        <taxon>Pseudomonadati</taxon>
        <taxon>Pseudomonadota</taxon>
        <taxon>Betaproteobacteria</taxon>
        <taxon>Neisseriales</taxon>
        <taxon>Neisseriaceae</taxon>
        <taxon>Neisseria</taxon>
    </lineage>
</organism>
<evidence type="ECO:0000313" key="5">
    <source>
        <dbReference type="Proteomes" id="UP000000425"/>
    </source>
</evidence>
<feature type="region of interest" description="Disordered" evidence="1">
    <location>
        <begin position="184"/>
        <end position="205"/>
    </location>
</feature>
<proteinExistence type="predicted"/>
<dbReference type="AlphaFoldDB" id="Q9JYB8"/>
<evidence type="ECO:0000313" key="4">
    <source>
        <dbReference type="EMBL" id="AAF42006.1"/>
    </source>
</evidence>
<protein>
    <submittedName>
        <fullName evidence="4">ComE operon protein 1-related protein</fullName>
    </submittedName>
</protein>
<dbReference type="PIR" id="H81057">
    <property type="entry name" value="H81057"/>
</dbReference>
<dbReference type="InParanoid" id="Q9JYB8"/>
<dbReference type="InterPro" id="IPR003583">
    <property type="entry name" value="Hlx-hairpin-Hlx_DNA-bd_motif"/>
</dbReference>
<dbReference type="InterPro" id="IPR004509">
    <property type="entry name" value="Competence_ComEA_HhH"/>
</dbReference>
<dbReference type="Proteomes" id="UP000000425">
    <property type="component" value="Chromosome"/>
</dbReference>
<dbReference type="GO" id="GO:0015628">
    <property type="term" value="P:protein secretion by the type II secretion system"/>
    <property type="evidence" value="ECO:0000318"/>
    <property type="project" value="GO_Central"/>
</dbReference>
<accession>Q9JYB8</accession>
<dbReference type="NCBIfam" id="TIGR00426">
    <property type="entry name" value="competence protein ComEA helix-hairpin-helix repeat region"/>
    <property type="match status" value="1"/>
</dbReference>
<reference evidence="4 5" key="1">
    <citation type="journal article" date="2000" name="Science">
        <title>Complete genome sequence of Neisseria meningitidis serogroup B strain MC58.</title>
        <authorList>
            <person name="Tettelin H."/>
            <person name="Saunders N.J."/>
            <person name="Heidelberg J."/>
            <person name="Jeffries A.C."/>
            <person name="Nelson K.E."/>
            <person name="Eisen J.A."/>
            <person name="Ketchum K.A."/>
            <person name="Hood D.W."/>
            <person name="Peden J.F."/>
            <person name="Dodson R.J."/>
            <person name="Nelson W.C."/>
            <person name="Gwinn M.L."/>
            <person name="DeBoy R."/>
            <person name="Peterson J.D."/>
            <person name="Hickey E.K."/>
            <person name="Haft D.H."/>
            <person name="Salzberg S.L."/>
            <person name="White O."/>
            <person name="Fleischmann R.D."/>
            <person name="Dougherty B.A."/>
            <person name="Mason T."/>
            <person name="Ciecko A."/>
            <person name="Parksey D.S."/>
            <person name="Blair E."/>
            <person name="Cittone H."/>
            <person name="Clark E.B."/>
            <person name="Cotton M.D."/>
            <person name="Utterback T.R."/>
            <person name="Khouri H."/>
            <person name="Qin H."/>
            <person name="Vamathevan J."/>
            <person name="Gill J."/>
            <person name="Scarlato V."/>
            <person name="Masignani V."/>
            <person name="Pizza M."/>
            <person name="Grandi G."/>
            <person name="Sun L."/>
            <person name="Smith H.O."/>
            <person name="Fraser C.M."/>
            <person name="Moxon E.R."/>
            <person name="Rappuoli R."/>
            <person name="Venter J.C."/>
        </authorList>
    </citation>
    <scope>NUCLEOTIDE SEQUENCE [LARGE SCALE GENOMIC DNA]</scope>
    <source>
        <strain evidence="5">ATCC BAA-335 / MC58</strain>
    </source>
</reference>
<dbReference type="Pfam" id="PF12836">
    <property type="entry name" value="HHH_3"/>
    <property type="match status" value="1"/>
</dbReference>
<evidence type="ECO:0000256" key="2">
    <source>
        <dbReference type="SAM" id="Phobius"/>
    </source>
</evidence>
<dbReference type="Gene3D" id="1.10.150.280">
    <property type="entry name" value="AF1531-like domain"/>
    <property type="match status" value="1"/>
</dbReference>
<feature type="domain" description="Helix-hairpin-helix DNA-binding motif class 1" evidence="3">
    <location>
        <begin position="165"/>
        <end position="184"/>
    </location>
</feature>
<dbReference type="SMART" id="SM00278">
    <property type="entry name" value="HhH1"/>
    <property type="match status" value="2"/>
</dbReference>
<gene>
    <name evidence="4" type="ordered locus">NMB1657</name>
</gene>
<keyword evidence="2" id="KW-0812">Transmembrane</keyword>
<dbReference type="EMBL" id="AE002098">
    <property type="protein sequence ID" value="AAF42006.1"/>
    <property type="molecule type" value="Genomic_DNA"/>
</dbReference>
<dbReference type="OrthoDB" id="8687931at2"/>